<dbReference type="PROSITE" id="PS00178">
    <property type="entry name" value="AA_TRNA_LIGASE_I"/>
    <property type="match status" value="1"/>
</dbReference>
<dbReference type="InterPro" id="IPR013155">
    <property type="entry name" value="M/V/L/I-tRNA-synth_anticd-bd"/>
</dbReference>
<evidence type="ECO:0000256" key="10">
    <source>
        <dbReference type="RuleBase" id="RU363035"/>
    </source>
</evidence>
<dbReference type="FunFam" id="3.40.50.620:FF:000056">
    <property type="entry name" value="Leucine--tRNA ligase"/>
    <property type="match status" value="1"/>
</dbReference>
<dbReference type="Proteomes" id="UP000242498">
    <property type="component" value="Chromosome I"/>
</dbReference>
<dbReference type="AlphaFoldDB" id="A0A285C069"/>
<dbReference type="PANTHER" id="PTHR43740:SF2">
    <property type="entry name" value="LEUCINE--TRNA LIGASE, MITOCHONDRIAL"/>
    <property type="match status" value="1"/>
</dbReference>
<comment type="catalytic activity">
    <reaction evidence="8 9">
        <text>tRNA(Leu) + L-leucine + ATP = L-leucyl-tRNA(Leu) + AMP + diphosphate</text>
        <dbReference type="Rhea" id="RHEA:11688"/>
        <dbReference type="Rhea" id="RHEA-COMP:9613"/>
        <dbReference type="Rhea" id="RHEA-COMP:9622"/>
        <dbReference type="ChEBI" id="CHEBI:30616"/>
        <dbReference type="ChEBI" id="CHEBI:33019"/>
        <dbReference type="ChEBI" id="CHEBI:57427"/>
        <dbReference type="ChEBI" id="CHEBI:78442"/>
        <dbReference type="ChEBI" id="CHEBI:78494"/>
        <dbReference type="ChEBI" id="CHEBI:456215"/>
        <dbReference type="EC" id="6.1.1.4"/>
    </reaction>
</comment>
<name>A0A285C069_9PROT</name>
<evidence type="ECO:0000259" key="12">
    <source>
        <dbReference type="Pfam" id="PF08264"/>
    </source>
</evidence>
<evidence type="ECO:0000256" key="6">
    <source>
        <dbReference type="ARBA" id="ARBA00022917"/>
    </source>
</evidence>
<dbReference type="Pfam" id="PF00133">
    <property type="entry name" value="tRNA-synt_1"/>
    <property type="match status" value="2"/>
</dbReference>
<dbReference type="Pfam" id="PF09334">
    <property type="entry name" value="tRNA-synt_1g"/>
    <property type="match status" value="1"/>
</dbReference>
<accession>A0A285C069</accession>
<proteinExistence type="inferred from homology"/>
<evidence type="ECO:0000256" key="4">
    <source>
        <dbReference type="ARBA" id="ARBA00022741"/>
    </source>
</evidence>
<dbReference type="InterPro" id="IPR009080">
    <property type="entry name" value="tRNAsynth_Ia_anticodon-bd"/>
</dbReference>
<keyword evidence="6 9" id="KW-0648">Protein biosynthesis</keyword>
<dbReference type="HAMAP" id="MF_00049_B">
    <property type="entry name" value="Leu_tRNA_synth_B"/>
    <property type="match status" value="1"/>
</dbReference>
<dbReference type="Gene3D" id="3.10.20.590">
    <property type="match status" value="1"/>
</dbReference>
<dbReference type="InterPro" id="IPR015413">
    <property type="entry name" value="Methionyl/Leucyl_tRNA_Synth"/>
</dbReference>
<feature type="binding site" evidence="9">
    <location>
        <position position="642"/>
    </location>
    <ligand>
        <name>ATP</name>
        <dbReference type="ChEBI" id="CHEBI:30616"/>
    </ligand>
</feature>
<dbReference type="InterPro" id="IPR001412">
    <property type="entry name" value="aa-tRNA-synth_I_CS"/>
</dbReference>
<feature type="short sequence motif" description="'KMSKS' region" evidence="9">
    <location>
        <begin position="639"/>
        <end position="643"/>
    </location>
</feature>
<evidence type="ECO:0000259" key="14">
    <source>
        <dbReference type="Pfam" id="PF13603"/>
    </source>
</evidence>
<dbReference type="InterPro" id="IPR009008">
    <property type="entry name" value="Val/Leu/Ile-tRNA-synth_edit"/>
</dbReference>
<keyword evidence="3 9" id="KW-0436">Ligase</keyword>
<keyword evidence="4 9" id="KW-0547">Nucleotide-binding</keyword>
<dbReference type="NCBIfam" id="TIGR00396">
    <property type="entry name" value="leuS_bact"/>
    <property type="match status" value="1"/>
</dbReference>
<dbReference type="InterPro" id="IPR025709">
    <property type="entry name" value="Leu_tRNA-synth_edit"/>
</dbReference>
<dbReference type="FunFam" id="1.10.730.10:FF:000003">
    <property type="entry name" value="Leucine--tRNA ligase"/>
    <property type="match status" value="1"/>
</dbReference>
<evidence type="ECO:0000256" key="9">
    <source>
        <dbReference type="HAMAP-Rule" id="MF_00049"/>
    </source>
</evidence>
<evidence type="ECO:0000256" key="7">
    <source>
        <dbReference type="ARBA" id="ARBA00023146"/>
    </source>
</evidence>
<feature type="domain" description="Aminoacyl-tRNA synthetase class Ia" evidence="11">
    <location>
        <begin position="640"/>
        <end position="678"/>
    </location>
</feature>
<dbReference type="Pfam" id="PF13603">
    <property type="entry name" value="tRNA-synt_1_2"/>
    <property type="match status" value="1"/>
</dbReference>
<evidence type="ECO:0000256" key="5">
    <source>
        <dbReference type="ARBA" id="ARBA00022840"/>
    </source>
</evidence>
<dbReference type="GO" id="GO:0006429">
    <property type="term" value="P:leucyl-tRNA aminoacylation"/>
    <property type="evidence" value="ECO:0007669"/>
    <property type="project" value="UniProtKB-UniRule"/>
</dbReference>
<dbReference type="PANTHER" id="PTHR43740">
    <property type="entry name" value="LEUCYL-TRNA SYNTHETASE"/>
    <property type="match status" value="1"/>
</dbReference>
<sequence length="881" mass="99319">MQEKYHPQEIEKNAQQYWERISAFKAMEIPGKPKYYCLSMFPYPSGKLHMGHVRNYTIGDVLSRYHRMQGFNVLQPMGWDAFGLPAENAAMQNTVSPAKWTYDNIAYMRKQLKSLGLSIDWEREITTCDPSYYHWNQWLFLRMLEQGLAYQTTGTVNWDPIDQTVLANEQVIDGCGWRTGAPVEKREIPMYYLKITQYADELLNALDTLTGWPERVKTMQANWIGKSYGVDITFPADTTSGTPQDLKVFTTRADTLMGATYVAVAAEHPIALHAAQNNPSLHAFIQECKLGSAKEADLATQEKKGMDTGLFVIHPLNEQKLPVWIANYVLMGYGEGAVMAVPAHDERDFEFAKKYGLAISQVITKGREGGFSDDNNETDTSFSTTHWQEWYASKEIGVCINSGKYNNLDHSAAVDAIAADLEAKGLGNKRVQYRLRDWGISRQRYWGCPIPLIHCVDCGVVPVPDDQLPVVLPQDLVPDGSGNPLAKTPSFYECACPKCGKSARRETDTMDTFVDSSWYYARYACPDQHQTMTDERVNYWLPADQYIGGIEHAILHLLYSRFWSKVMRDLGLLALDEPFANLLTQGMVLNEIFYRKTGSGRIVYYNPSEVQIQHDEQGKRCGAILLADNQPIESGGIGTMSKSKNNGVDPQNLVQEYGADTARLFMMFASPPTQTLEWADAGVDGAYRFLKRLWRQAYIHHQSGVVRIDPALHQALSPELKDLRCQLHLTIAKVTDDLERRHTFNTAIAAVMELMNGLVKCQDNNPVSRNLMQEALENIVLLLSPIVPHICHELWHELRPGTELFAQPWPQPDNTAMVQDEIKLIVQVNGKLRGQICVAQDAGKEAVEKAALANEQVQKFTDGQAIKKIIIVPKKLVNIVV</sequence>
<keyword evidence="7 9" id="KW-0030">Aminoacyl-tRNA synthetase</keyword>
<comment type="similarity">
    <text evidence="1 9 10">Belongs to the class-I aminoacyl-tRNA synthetase family.</text>
</comment>
<dbReference type="GO" id="GO:0004823">
    <property type="term" value="F:leucine-tRNA ligase activity"/>
    <property type="evidence" value="ECO:0007669"/>
    <property type="project" value="UniProtKB-UniRule"/>
</dbReference>
<dbReference type="CDD" id="cd07958">
    <property type="entry name" value="Anticodon_Ia_Leu_BEm"/>
    <property type="match status" value="1"/>
</dbReference>
<protein>
    <recommendedName>
        <fullName evidence="9">Leucine--tRNA ligase</fullName>
        <ecNumber evidence="9">6.1.1.4</ecNumber>
    </recommendedName>
    <alternativeName>
        <fullName evidence="9">Leucyl-tRNA synthetase</fullName>
        <shortName evidence="9">LeuRS</shortName>
    </alternativeName>
</protein>
<keyword evidence="5 9" id="KW-0067">ATP-binding</keyword>
<reference evidence="15 16" key="1">
    <citation type="submission" date="2017-08" db="EMBL/GenBank/DDBJ databases">
        <authorList>
            <person name="de Groot N.N."/>
        </authorList>
    </citation>
    <scope>NUCLEOTIDE SEQUENCE [LARGE SCALE GENOMIC DNA]</scope>
    <source>
        <strain evidence="15 16">Nm15</strain>
    </source>
</reference>
<dbReference type="Pfam" id="PF08264">
    <property type="entry name" value="Anticodon_1"/>
    <property type="match status" value="1"/>
</dbReference>
<dbReference type="Gene3D" id="2.20.28.290">
    <property type="match status" value="1"/>
</dbReference>
<organism evidence="15 16">
    <name type="scientific">Nitrosomonas ureae</name>
    <dbReference type="NCBI Taxonomy" id="44577"/>
    <lineage>
        <taxon>Bacteria</taxon>
        <taxon>Pseudomonadati</taxon>
        <taxon>Pseudomonadota</taxon>
        <taxon>Betaproteobacteria</taxon>
        <taxon>Nitrosomonadales</taxon>
        <taxon>Nitrosomonadaceae</taxon>
        <taxon>Nitrosomonas</taxon>
    </lineage>
</organism>
<dbReference type="FunFam" id="3.40.50.620:FF:000003">
    <property type="entry name" value="Leucine--tRNA ligase"/>
    <property type="match status" value="1"/>
</dbReference>
<evidence type="ECO:0000313" key="16">
    <source>
        <dbReference type="Proteomes" id="UP000242498"/>
    </source>
</evidence>
<keyword evidence="2 9" id="KW-0963">Cytoplasm</keyword>
<dbReference type="Gene3D" id="3.90.740.10">
    <property type="entry name" value="Valyl/Leucyl/Isoleucyl-tRNA synthetase, editing domain"/>
    <property type="match status" value="1"/>
</dbReference>
<dbReference type="EC" id="6.1.1.4" evidence="9"/>
<evidence type="ECO:0000256" key="2">
    <source>
        <dbReference type="ARBA" id="ARBA00022490"/>
    </source>
</evidence>
<dbReference type="InterPro" id="IPR014729">
    <property type="entry name" value="Rossmann-like_a/b/a_fold"/>
</dbReference>
<dbReference type="InterPro" id="IPR002300">
    <property type="entry name" value="aa-tRNA-synth_Ia"/>
</dbReference>
<dbReference type="FunFam" id="3.90.740.10:FF:000012">
    <property type="entry name" value="Leucine--tRNA ligase"/>
    <property type="match status" value="1"/>
</dbReference>
<dbReference type="Gene3D" id="3.40.50.620">
    <property type="entry name" value="HUPs"/>
    <property type="match status" value="2"/>
</dbReference>
<dbReference type="CDD" id="cd00812">
    <property type="entry name" value="LeuRS_core"/>
    <property type="match status" value="1"/>
</dbReference>
<dbReference type="Gene3D" id="1.10.730.10">
    <property type="entry name" value="Isoleucyl-tRNA Synthetase, Domain 1"/>
    <property type="match status" value="1"/>
</dbReference>
<evidence type="ECO:0000256" key="1">
    <source>
        <dbReference type="ARBA" id="ARBA00005594"/>
    </source>
</evidence>
<dbReference type="InterPro" id="IPR002302">
    <property type="entry name" value="Leu-tRNA-ligase"/>
</dbReference>
<feature type="short sequence motif" description="'HIGH' region" evidence="9">
    <location>
        <begin position="42"/>
        <end position="52"/>
    </location>
</feature>
<dbReference type="RefSeq" id="WP_096293039.1">
    <property type="nucleotide sequence ID" value="NZ_LT907782.1"/>
</dbReference>
<evidence type="ECO:0000259" key="11">
    <source>
        <dbReference type="Pfam" id="PF00133"/>
    </source>
</evidence>
<dbReference type="GO" id="GO:0005524">
    <property type="term" value="F:ATP binding"/>
    <property type="evidence" value="ECO:0007669"/>
    <property type="project" value="UniProtKB-UniRule"/>
</dbReference>
<feature type="domain" description="Leucyl-tRNA synthetase editing" evidence="14">
    <location>
        <begin position="222"/>
        <end position="421"/>
    </location>
</feature>
<dbReference type="SUPFAM" id="SSF52374">
    <property type="entry name" value="Nucleotidylyl transferase"/>
    <property type="match status" value="1"/>
</dbReference>
<evidence type="ECO:0000259" key="13">
    <source>
        <dbReference type="Pfam" id="PF09334"/>
    </source>
</evidence>
<dbReference type="GO" id="GO:0002161">
    <property type="term" value="F:aminoacyl-tRNA deacylase activity"/>
    <property type="evidence" value="ECO:0007669"/>
    <property type="project" value="InterPro"/>
</dbReference>
<feature type="domain" description="Methionyl/Leucyl tRNA synthetase" evidence="13">
    <location>
        <begin position="39"/>
        <end position="175"/>
    </location>
</feature>
<dbReference type="GO" id="GO:0005829">
    <property type="term" value="C:cytosol"/>
    <property type="evidence" value="ECO:0007669"/>
    <property type="project" value="TreeGrafter"/>
</dbReference>
<evidence type="ECO:0000256" key="3">
    <source>
        <dbReference type="ARBA" id="ARBA00022598"/>
    </source>
</evidence>
<comment type="subcellular location">
    <subcellularLocation>
        <location evidence="9">Cytoplasm</location>
    </subcellularLocation>
</comment>
<dbReference type="OrthoDB" id="9810365at2"/>
<evidence type="ECO:0000256" key="8">
    <source>
        <dbReference type="ARBA" id="ARBA00047469"/>
    </source>
</evidence>
<evidence type="ECO:0000313" key="15">
    <source>
        <dbReference type="EMBL" id="SNX60463.1"/>
    </source>
</evidence>
<feature type="domain" description="Methionyl/Valyl/Leucyl/Isoleucyl-tRNA synthetase anticodon-binding" evidence="12">
    <location>
        <begin position="726"/>
        <end position="845"/>
    </location>
</feature>
<dbReference type="SUPFAM" id="SSF47323">
    <property type="entry name" value="Anticodon-binding domain of a subclass of class I aminoacyl-tRNA synthetases"/>
    <property type="match status" value="1"/>
</dbReference>
<dbReference type="EMBL" id="LT907782">
    <property type="protein sequence ID" value="SNX60463.1"/>
    <property type="molecule type" value="Genomic_DNA"/>
</dbReference>
<gene>
    <name evidence="9" type="primary">leuS</name>
    <name evidence="15" type="ORF">SAMN06296273_1930</name>
</gene>
<dbReference type="PRINTS" id="PR00985">
    <property type="entry name" value="TRNASYNTHLEU"/>
</dbReference>
<feature type="domain" description="Aminoacyl-tRNA synthetase class Ia" evidence="11">
    <location>
        <begin position="435"/>
        <end position="591"/>
    </location>
</feature>
<dbReference type="SUPFAM" id="SSF50677">
    <property type="entry name" value="ValRS/IleRS/LeuRS editing domain"/>
    <property type="match status" value="1"/>
</dbReference>
<dbReference type="FunFam" id="3.10.20.590:FF:000001">
    <property type="entry name" value="Leucine--tRNA ligase"/>
    <property type="match status" value="1"/>
</dbReference>